<gene>
    <name evidence="2" type="ordered locus">Phep_0069</name>
</gene>
<keyword evidence="1" id="KW-0812">Transmembrane</keyword>
<dbReference type="KEGG" id="phe:Phep_0069"/>
<proteinExistence type="predicted"/>
<dbReference type="Proteomes" id="UP000000852">
    <property type="component" value="Chromosome"/>
</dbReference>
<evidence type="ECO:0000313" key="3">
    <source>
        <dbReference type="Proteomes" id="UP000000852"/>
    </source>
</evidence>
<protein>
    <recommendedName>
        <fullName evidence="4">DUF4157 domain-containing protein</fullName>
    </recommendedName>
</protein>
<dbReference type="eggNOG" id="ENOG5032RMQ">
    <property type="taxonomic scope" value="Bacteria"/>
</dbReference>
<dbReference type="HOGENOM" id="CLU_137778_1_0_10"/>
<accession>C6XXP1</accession>
<feature type="transmembrane region" description="Helical" evidence="1">
    <location>
        <begin position="6"/>
        <end position="24"/>
    </location>
</feature>
<evidence type="ECO:0008006" key="4">
    <source>
        <dbReference type="Google" id="ProtNLM"/>
    </source>
</evidence>
<reference evidence="2 3" key="1">
    <citation type="journal article" date="2009" name="Stand. Genomic Sci.">
        <title>Complete genome sequence of Pedobacter heparinus type strain (HIM 762-3).</title>
        <authorList>
            <person name="Han C."/>
            <person name="Spring S."/>
            <person name="Lapidus A."/>
            <person name="Del Rio T.G."/>
            <person name="Tice H."/>
            <person name="Copeland A."/>
            <person name="Cheng J.F."/>
            <person name="Lucas S."/>
            <person name="Chen F."/>
            <person name="Nolan M."/>
            <person name="Bruce D."/>
            <person name="Goodwin L."/>
            <person name="Pitluck S."/>
            <person name="Ivanova N."/>
            <person name="Mavromatis K."/>
            <person name="Mikhailova N."/>
            <person name="Pati A."/>
            <person name="Chen A."/>
            <person name="Palaniappan K."/>
            <person name="Land M."/>
            <person name="Hauser L."/>
            <person name="Chang Y.J."/>
            <person name="Jeffries C.C."/>
            <person name="Saunders E."/>
            <person name="Chertkov O."/>
            <person name="Brettin T."/>
            <person name="Goker M."/>
            <person name="Rohde M."/>
            <person name="Bristow J."/>
            <person name="Eisen J.A."/>
            <person name="Markowitz V."/>
            <person name="Hugenholtz P."/>
            <person name="Kyrpides N.C."/>
            <person name="Klenk H.P."/>
            <person name="Detter J.C."/>
        </authorList>
    </citation>
    <scope>NUCLEOTIDE SEQUENCE [LARGE SCALE GENOMIC DNA]</scope>
    <source>
        <strain evidence="3">ATCC 13125 / DSM 2366 / CIP 104194 / JCM 7457 / NBRC 12017 / NCIMB 9290 / NRRL B-14731 / HIM 762-3</strain>
    </source>
</reference>
<keyword evidence="1" id="KW-0472">Membrane</keyword>
<keyword evidence="1" id="KW-1133">Transmembrane helix</keyword>
<dbReference type="AlphaFoldDB" id="C6XXP1"/>
<name>C6XXP1_PEDHD</name>
<keyword evidence="3" id="KW-1185">Reference proteome</keyword>
<dbReference type="RefSeq" id="WP_012780248.1">
    <property type="nucleotide sequence ID" value="NC_013061.1"/>
</dbReference>
<evidence type="ECO:0000313" key="2">
    <source>
        <dbReference type="EMBL" id="ACU02295.1"/>
    </source>
</evidence>
<evidence type="ECO:0000256" key="1">
    <source>
        <dbReference type="SAM" id="Phobius"/>
    </source>
</evidence>
<dbReference type="EMBL" id="CP001681">
    <property type="protein sequence ID" value="ACU02295.1"/>
    <property type="molecule type" value="Genomic_DNA"/>
</dbReference>
<dbReference type="STRING" id="485917.Phep_0069"/>
<feature type="transmembrane region" description="Helical" evidence="1">
    <location>
        <begin position="45"/>
        <end position="64"/>
    </location>
</feature>
<sequence>MKPWFLIWSRLPANGMAIFPFIIIKDVRMKTDPVLVNHERIHFRQQLELLILPFYLLYLLNYLVNLVRFKNHYLAYFNILFEKEAYAHEHDLVYLKKRKFFAWIKYV</sequence>
<organism evidence="2 3">
    <name type="scientific">Pedobacter heparinus (strain ATCC 13125 / DSM 2366 / CIP 104194 / JCM 7457 / NBRC 12017 / NCIMB 9290 / NRRL B-14731 / HIM 762-3)</name>
    <dbReference type="NCBI Taxonomy" id="485917"/>
    <lineage>
        <taxon>Bacteria</taxon>
        <taxon>Pseudomonadati</taxon>
        <taxon>Bacteroidota</taxon>
        <taxon>Sphingobacteriia</taxon>
        <taxon>Sphingobacteriales</taxon>
        <taxon>Sphingobacteriaceae</taxon>
        <taxon>Pedobacter</taxon>
    </lineage>
</organism>